<dbReference type="OrthoDB" id="2148946at2759"/>
<dbReference type="Gene3D" id="3.40.50.10140">
    <property type="entry name" value="Toll/interleukin-1 receptor homology (TIR) domain"/>
    <property type="match status" value="1"/>
</dbReference>
<dbReference type="GO" id="GO:0007165">
    <property type="term" value="P:signal transduction"/>
    <property type="evidence" value="ECO:0007669"/>
    <property type="project" value="InterPro"/>
</dbReference>
<feature type="domain" description="TIR" evidence="1">
    <location>
        <begin position="376"/>
        <end position="494"/>
    </location>
</feature>
<evidence type="ECO:0000313" key="3">
    <source>
        <dbReference type="Proteomes" id="UP000663879"/>
    </source>
</evidence>
<reference evidence="2" key="1">
    <citation type="submission" date="2021-02" db="EMBL/GenBank/DDBJ databases">
        <authorList>
            <person name="Nowell W R."/>
        </authorList>
    </citation>
    <scope>NUCLEOTIDE SEQUENCE</scope>
    <source>
        <strain evidence="2">Ploen Becks lab</strain>
    </source>
</reference>
<protein>
    <recommendedName>
        <fullName evidence="1">TIR domain-containing protein</fullName>
    </recommendedName>
</protein>
<name>A0A813Z7B3_9BILA</name>
<dbReference type="Proteomes" id="UP000663879">
    <property type="component" value="Unassembled WGS sequence"/>
</dbReference>
<gene>
    <name evidence="2" type="ORF">OXX778_LOCUS11075</name>
</gene>
<organism evidence="2 3">
    <name type="scientific">Brachionus calyciflorus</name>
    <dbReference type="NCBI Taxonomy" id="104777"/>
    <lineage>
        <taxon>Eukaryota</taxon>
        <taxon>Metazoa</taxon>
        <taxon>Spiralia</taxon>
        <taxon>Gnathifera</taxon>
        <taxon>Rotifera</taxon>
        <taxon>Eurotatoria</taxon>
        <taxon>Monogononta</taxon>
        <taxon>Pseudotrocha</taxon>
        <taxon>Ploima</taxon>
        <taxon>Brachionidae</taxon>
        <taxon>Brachionus</taxon>
    </lineage>
</organism>
<keyword evidence="3" id="KW-1185">Reference proteome</keyword>
<dbReference type="InterPro" id="IPR035897">
    <property type="entry name" value="Toll_tir_struct_dom_sf"/>
</dbReference>
<dbReference type="AlphaFoldDB" id="A0A813Z7B3"/>
<dbReference type="SUPFAM" id="SSF52200">
    <property type="entry name" value="Toll/Interleukin receptor TIR domain"/>
    <property type="match status" value="1"/>
</dbReference>
<evidence type="ECO:0000313" key="2">
    <source>
        <dbReference type="EMBL" id="CAF0894381.1"/>
    </source>
</evidence>
<dbReference type="Pfam" id="PF13676">
    <property type="entry name" value="TIR_2"/>
    <property type="match status" value="1"/>
</dbReference>
<proteinExistence type="predicted"/>
<dbReference type="InterPro" id="IPR000157">
    <property type="entry name" value="TIR_dom"/>
</dbReference>
<comment type="caution">
    <text evidence="2">The sequence shown here is derived from an EMBL/GenBank/DDBJ whole genome shotgun (WGS) entry which is preliminary data.</text>
</comment>
<dbReference type="PANTHER" id="PTHR46270">
    <property type="entry name" value="ARMADILLO-TYPE FOLD-RELATED"/>
    <property type="match status" value="1"/>
</dbReference>
<dbReference type="PANTHER" id="PTHR46270:SF2">
    <property type="entry name" value="TIR DOMAIN-CONTAINING PROTEIN"/>
    <property type="match status" value="1"/>
</dbReference>
<dbReference type="EMBL" id="CAJNOC010001833">
    <property type="protein sequence ID" value="CAF0894381.1"/>
    <property type="molecule type" value="Genomic_DNA"/>
</dbReference>
<evidence type="ECO:0000259" key="1">
    <source>
        <dbReference type="Pfam" id="PF13676"/>
    </source>
</evidence>
<accession>A0A813Z7B3</accession>
<sequence>MSEDENKISNSIEFLLSLDKSQLIDNKTVYDDITFLKNSSTFIDFDSLSDKNFDQVLVNILLEVNTAFLKSESDVMHKNIDKIFLLNSCLSLIYSGALKSIKFSRQISSQNGLEAHFNFLKDPNFINVHTELRLDDKSGSNFNLIEKIISNIYIFSKSSYLIMEKWVELDSIKTLLKISTINQNLKLDSYLTIINLLSDKEIQNLKEIHEIVEFVQEIFQKISQDFRNKNFNRQFRQVTENNEVLNVQVYCYKKTNGLFLSLFVFLSGLYELSVNNQLKRDIYFKNEFKKNLQSILLESNEIEMLYALRLYAQLSFSPEVSLDMEQNLELMNFFENSLKSTKNVLTEKLIKQIFWNVHQNKLSKKTNEIKSQGNHVMISYNSKTRDLCMKIKSRLEINGHKVWIDIGNIHGSSLDSMAKAVEESYCVLICITEKYRQSIYCQSEAQYAYKLNKPIIPLIMQKDYENVKGWLGIVISDKIFVNFMKYSFEECIQRLEGEINTITNKEVSINKNGNEKKSISSWDESQVNEWFINNKIDMKIYEKFLPFNGVILQQLYEMRRDAPEFYYQSIKFKDTEQIDLNSIMNFTHLLKTLFESN</sequence>